<evidence type="ECO:0008006" key="3">
    <source>
        <dbReference type="Google" id="ProtNLM"/>
    </source>
</evidence>
<evidence type="ECO:0000313" key="1">
    <source>
        <dbReference type="EMBL" id="RPB00345.1"/>
    </source>
</evidence>
<dbReference type="PANTHER" id="PTHR45786">
    <property type="entry name" value="DNA BINDING PROTEIN-LIKE"/>
    <property type="match status" value="1"/>
</dbReference>
<feature type="non-terminal residue" evidence="1">
    <location>
        <position position="1"/>
    </location>
</feature>
<gene>
    <name evidence="1" type="ORF">L873DRAFT_1681023</name>
</gene>
<proteinExistence type="predicted"/>
<reference evidence="1 2" key="1">
    <citation type="journal article" date="2018" name="Nat. Ecol. Evol.">
        <title>Pezizomycetes genomes reveal the molecular basis of ectomycorrhizal truffle lifestyle.</title>
        <authorList>
            <person name="Murat C."/>
            <person name="Payen T."/>
            <person name="Noel B."/>
            <person name="Kuo A."/>
            <person name="Morin E."/>
            <person name="Chen J."/>
            <person name="Kohler A."/>
            <person name="Krizsan K."/>
            <person name="Balestrini R."/>
            <person name="Da Silva C."/>
            <person name="Montanini B."/>
            <person name="Hainaut M."/>
            <person name="Levati E."/>
            <person name="Barry K.W."/>
            <person name="Belfiori B."/>
            <person name="Cichocki N."/>
            <person name="Clum A."/>
            <person name="Dockter R.B."/>
            <person name="Fauchery L."/>
            <person name="Guy J."/>
            <person name="Iotti M."/>
            <person name="Le Tacon F."/>
            <person name="Lindquist E.A."/>
            <person name="Lipzen A."/>
            <person name="Malagnac F."/>
            <person name="Mello A."/>
            <person name="Molinier V."/>
            <person name="Miyauchi S."/>
            <person name="Poulain J."/>
            <person name="Riccioni C."/>
            <person name="Rubini A."/>
            <person name="Sitrit Y."/>
            <person name="Splivallo R."/>
            <person name="Traeger S."/>
            <person name="Wang M."/>
            <person name="Zifcakova L."/>
            <person name="Wipf D."/>
            <person name="Zambonelli A."/>
            <person name="Paolocci F."/>
            <person name="Nowrousian M."/>
            <person name="Ottonello S."/>
            <person name="Baldrian P."/>
            <person name="Spatafora J.W."/>
            <person name="Henrissat B."/>
            <person name="Nagy L.G."/>
            <person name="Aury J.M."/>
            <person name="Wincker P."/>
            <person name="Grigoriev I.V."/>
            <person name="Bonfante P."/>
            <person name="Martin F.M."/>
        </authorList>
    </citation>
    <scope>NUCLEOTIDE SEQUENCE [LARGE SCALE GENOMIC DNA]</scope>
    <source>
        <strain evidence="1 2">120613-1</strain>
    </source>
</reference>
<dbReference type="Proteomes" id="UP000276215">
    <property type="component" value="Unassembled WGS sequence"/>
</dbReference>
<dbReference type="EMBL" id="ML120381">
    <property type="protein sequence ID" value="RPB00345.1"/>
    <property type="molecule type" value="Genomic_DNA"/>
</dbReference>
<accession>A0A3N4K354</accession>
<dbReference type="STRING" id="1336337.A0A3N4K354"/>
<sequence length="285" mass="32861">GAINIVCIHCYAKHWQAEMSGHRQPLGHCFESCCKYSNVVLEKLEQLLEPLHSLMSGTTPQSRNFLKKVRRWNSLFASTSISYNMDNGTTAQGGSLQLFQVHGAVYHLQRLIKVPTGRDATFSQIYLYDPLYTAQDRVTRAQKLDTVTILALMQMFQECSPLIQMYKTAKERIEEAEERDTEYRIMLNPQIKLVIKTVADKRREKLPTSNQLALILSDQYGQAGYQGIVLAKRDNSGPMSESLAIIIQYHASFFPMHYLLLFSYHELRLHWCWELRNPNGQQQEV</sequence>
<dbReference type="AlphaFoldDB" id="A0A3N4K354"/>
<name>A0A3N4K354_9PEZI</name>
<organism evidence="1 2">
    <name type="scientific">Choiromyces venosus 120613-1</name>
    <dbReference type="NCBI Taxonomy" id="1336337"/>
    <lineage>
        <taxon>Eukaryota</taxon>
        <taxon>Fungi</taxon>
        <taxon>Dikarya</taxon>
        <taxon>Ascomycota</taxon>
        <taxon>Pezizomycotina</taxon>
        <taxon>Pezizomycetes</taxon>
        <taxon>Pezizales</taxon>
        <taxon>Tuberaceae</taxon>
        <taxon>Choiromyces</taxon>
    </lineage>
</organism>
<protein>
    <recommendedName>
        <fullName evidence="3">Helitron helicase-like domain-containing protein</fullName>
    </recommendedName>
</protein>
<keyword evidence="2" id="KW-1185">Reference proteome</keyword>
<evidence type="ECO:0000313" key="2">
    <source>
        <dbReference type="Proteomes" id="UP000276215"/>
    </source>
</evidence>
<dbReference type="PANTHER" id="PTHR45786:SF74">
    <property type="entry name" value="ATP-DEPENDENT DNA HELICASE"/>
    <property type="match status" value="1"/>
</dbReference>
<dbReference type="OrthoDB" id="5366038at2759"/>